<evidence type="ECO:0008006" key="4">
    <source>
        <dbReference type="Google" id="ProtNLM"/>
    </source>
</evidence>
<evidence type="ECO:0000256" key="1">
    <source>
        <dbReference type="SAM" id="SignalP"/>
    </source>
</evidence>
<evidence type="ECO:0000313" key="2">
    <source>
        <dbReference type="EMBL" id="MFH6984206.1"/>
    </source>
</evidence>
<evidence type="ECO:0000313" key="3">
    <source>
        <dbReference type="Proteomes" id="UP001610063"/>
    </source>
</evidence>
<dbReference type="Proteomes" id="UP001610063">
    <property type="component" value="Unassembled WGS sequence"/>
</dbReference>
<accession>A0ABW7N9G7</accession>
<gene>
    <name evidence="2" type="ORF">ACHKAR_12195</name>
</gene>
<dbReference type="EMBL" id="JBIPKE010000017">
    <property type="protein sequence ID" value="MFH6984206.1"/>
    <property type="molecule type" value="Genomic_DNA"/>
</dbReference>
<keyword evidence="3" id="KW-1185">Reference proteome</keyword>
<proteinExistence type="predicted"/>
<comment type="caution">
    <text evidence="2">The sequence shown here is derived from an EMBL/GenBank/DDBJ whole genome shotgun (WGS) entry which is preliminary data.</text>
</comment>
<reference evidence="2 3" key="1">
    <citation type="journal article" date="2013" name="Int. J. Syst. Evol. Microbiol.">
        <title>Marinoscillum luteum sp. nov., isolated from marine sediment.</title>
        <authorList>
            <person name="Cha I.T."/>
            <person name="Park S.J."/>
            <person name="Kim S.J."/>
            <person name="Kim J.G."/>
            <person name="Jung M.Y."/>
            <person name="Shin K.S."/>
            <person name="Kwon K.K."/>
            <person name="Yang S.H."/>
            <person name="Seo Y.S."/>
            <person name="Rhee S.K."/>
        </authorList>
    </citation>
    <scope>NUCLEOTIDE SEQUENCE [LARGE SCALE GENOMIC DNA]</scope>
    <source>
        <strain evidence="2 3">KCTC 23939</strain>
    </source>
</reference>
<protein>
    <recommendedName>
        <fullName evidence="4">Haemolysin activator HlyB C-terminal domain-containing protein</fullName>
    </recommendedName>
</protein>
<organism evidence="2 3">
    <name type="scientific">Marinoscillum luteum</name>
    <dbReference type="NCBI Taxonomy" id="861051"/>
    <lineage>
        <taxon>Bacteria</taxon>
        <taxon>Pseudomonadati</taxon>
        <taxon>Bacteroidota</taxon>
        <taxon>Cytophagia</taxon>
        <taxon>Cytophagales</taxon>
        <taxon>Reichenbachiellaceae</taxon>
        <taxon>Marinoscillum</taxon>
    </lineage>
</organism>
<name>A0ABW7N9G7_9BACT</name>
<sequence length="633" mass="72943">MRTLLLLIVLLTSVKALAFTDTVRVSKNEILILRDTIFAPDKDTVYFVDAEKYRVRSNPYKSSQDFYQKMREKTGQNKVTAQLFDLLYVSPNARSELAPSKNSRTSNTPFMPYEGMRIRNIRIKHIDLLEGSVNDTLRQASSPLSIMVNKVHINTWNTVIRNNLLIDKNEEIDPYLMADNERILRRLRFIEDVRIYVRPLPDGYAEVIVAVKDRFSWGTALNITDFDEFNLALFNRNIAGWGKYASATWFFDTQSIPASGYEIRTGGQNIDKAITNWELNHTNIGDRESWGIDLQKEFVAPGIKYGGGLDIRTIRDSTITLDGEESDHQYYHLHYQDFWAGRSFALPSSYERKNLIVAARLLNNSFASRPFVAEDSNFLYYNRKLLMGEVSLSSRKFLKSNYIAAFGISEDIPLGYRVSFITGRDFNEFYQQNYLGFQLFWSSYIKNFGYLLLNQEIGAFDRTGINEGVVKVRASYFSPLLSSGRYHIRNFMKMSFTKGIDQPPQETISLEGRIRDIEGERISGNNILALGVESILFTPWYFYGFRFAPFFYYNVGEVWDYRPNQKTSYGYQGAGGGIRIRNESLVFNTLEVRLTHFPKSPPGAKKTVFSLSTSIPISFDNIFKYKPALIPYR</sequence>
<dbReference type="RefSeq" id="WP_395417601.1">
    <property type="nucleotide sequence ID" value="NZ_JBIPKE010000017.1"/>
</dbReference>
<keyword evidence="1" id="KW-0732">Signal</keyword>
<feature type="signal peptide" evidence="1">
    <location>
        <begin position="1"/>
        <end position="18"/>
    </location>
</feature>
<feature type="chain" id="PRO_5045695248" description="Haemolysin activator HlyB C-terminal domain-containing protein" evidence="1">
    <location>
        <begin position="19"/>
        <end position="633"/>
    </location>
</feature>